<name>A0AAU8LTL6_9BACT</name>
<proteinExistence type="predicted"/>
<protein>
    <submittedName>
        <fullName evidence="1">Uncharacterized protein</fullName>
    </submittedName>
</protein>
<reference evidence="1" key="1">
    <citation type="journal article" date="2024" name="Syst. Appl. Microbiol.">
        <title>First single-strain enrichments of Electrothrix cable bacteria, description of E. aestuarii sp. nov. and E. rattekaaiensis sp. nov., and proposal of a cable bacteria taxonomy following the rules of the SeqCode.</title>
        <authorList>
            <person name="Plum-Jensen L.E."/>
            <person name="Schramm A."/>
            <person name="Marshall I.P.G."/>
        </authorList>
    </citation>
    <scope>NUCLEOTIDE SEQUENCE</scope>
    <source>
        <strain evidence="1">Rat1</strain>
    </source>
</reference>
<organism evidence="1">
    <name type="scientific">Candidatus Electrothrix aestuarii</name>
    <dbReference type="NCBI Taxonomy" id="3062594"/>
    <lineage>
        <taxon>Bacteria</taxon>
        <taxon>Pseudomonadati</taxon>
        <taxon>Thermodesulfobacteriota</taxon>
        <taxon>Desulfobulbia</taxon>
        <taxon>Desulfobulbales</taxon>
        <taxon>Desulfobulbaceae</taxon>
        <taxon>Candidatus Electrothrix</taxon>
    </lineage>
</organism>
<dbReference type="AlphaFoldDB" id="A0AAU8LTL6"/>
<dbReference type="EMBL" id="CP159373">
    <property type="protein sequence ID" value="XCN72223.1"/>
    <property type="molecule type" value="Genomic_DNA"/>
</dbReference>
<gene>
    <name evidence="1" type="ORF">Q3M24_18240</name>
</gene>
<accession>A0AAU8LTL6</accession>
<evidence type="ECO:0000313" key="1">
    <source>
        <dbReference type="EMBL" id="XCN72223.1"/>
    </source>
</evidence>
<reference evidence="1" key="2">
    <citation type="submission" date="2024-06" db="EMBL/GenBank/DDBJ databases">
        <authorList>
            <person name="Plum-Jensen L.E."/>
            <person name="Schramm A."/>
            <person name="Marshall I.P.G."/>
        </authorList>
    </citation>
    <scope>NUCLEOTIDE SEQUENCE</scope>
    <source>
        <strain evidence="1">Rat1</strain>
    </source>
</reference>
<sequence length="124" mass="14454">MRDKVKLVLPTSWEPDREEFLAALGISRGGLGEQLFGTVYNALFVASIELKDEFNKYYSVEYASLAEYLEIRYGETLSEEELETDRVFFVTWLPQVIDNDWYEDNKLDIILQCIKKLEEAQGEN</sequence>
<dbReference type="KEGG" id="eaj:Q3M24_18240"/>